<feature type="compositionally biased region" description="Pro residues" evidence="1">
    <location>
        <begin position="241"/>
        <end position="266"/>
    </location>
</feature>
<feature type="region of interest" description="Disordered" evidence="1">
    <location>
        <begin position="201"/>
        <end position="306"/>
    </location>
</feature>
<dbReference type="Proteomes" id="UP000054248">
    <property type="component" value="Unassembled WGS sequence"/>
</dbReference>
<dbReference type="AlphaFoldDB" id="A0A0C3QDB2"/>
<name>A0A0C3QDB2_9AGAM</name>
<gene>
    <name evidence="2" type="ORF">M407DRAFT_26947</name>
</gene>
<dbReference type="HOGENOM" id="CLU_752699_0_0_1"/>
<feature type="compositionally biased region" description="Low complexity" evidence="1">
    <location>
        <begin position="91"/>
        <end position="106"/>
    </location>
</feature>
<feature type="compositionally biased region" description="Acidic residues" evidence="1">
    <location>
        <begin position="208"/>
        <end position="226"/>
    </location>
</feature>
<protein>
    <submittedName>
        <fullName evidence="2">Uncharacterized protein</fullName>
    </submittedName>
</protein>
<feature type="compositionally biased region" description="Low complexity" evidence="1">
    <location>
        <begin position="70"/>
        <end position="82"/>
    </location>
</feature>
<feature type="region of interest" description="Disordered" evidence="1">
    <location>
        <begin position="1"/>
        <end position="174"/>
    </location>
</feature>
<feature type="compositionally biased region" description="Polar residues" evidence="1">
    <location>
        <begin position="26"/>
        <end position="39"/>
    </location>
</feature>
<proteinExistence type="predicted"/>
<keyword evidence="3" id="KW-1185">Reference proteome</keyword>
<dbReference type="EMBL" id="KN823081">
    <property type="protein sequence ID" value="KIO23571.1"/>
    <property type="molecule type" value="Genomic_DNA"/>
</dbReference>
<evidence type="ECO:0000256" key="1">
    <source>
        <dbReference type="SAM" id="MobiDB-lite"/>
    </source>
</evidence>
<organism evidence="2 3">
    <name type="scientific">Tulasnella calospora MUT 4182</name>
    <dbReference type="NCBI Taxonomy" id="1051891"/>
    <lineage>
        <taxon>Eukaryota</taxon>
        <taxon>Fungi</taxon>
        <taxon>Dikarya</taxon>
        <taxon>Basidiomycota</taxon>
        <taxon>Agaricomycotina</taxon>
        <taxon>Agaricomycetes</taxon>
        <taxon>Cantharellales</taxon>
        <taxon>Tulasnellaceae</taxon>
        <taxon>Tulasnella</taxon>
    </lineage>
</organism>
<evidence type="ECO:0000313" key="2">
    <source>
        <dbReference type="EMBL" id="KIO23571.1"/>
    </source>
</evidence>
<reference evidence="3" key="2">
    <citation type="submission" date="2015-01" db="EMBL/GenBank/DDBJ databases">
        <title>Evolutionary Origins and Diversification of the Mycorrhizal Mutualists.</title>
        <authorList>
            <consortium name="DOE Joint Genome Institute"/>
            <consortium name="Mycorrhizal Genomics Consortium"/>
            <person name="Kohler A."/>
            <person name="Kuo A."/>
            <person name="Nagy L.G."/>
            <person name="Floudas D."/>
            <person name="Copeland A."/>
            <person name="Barry K.W."/>
            <person name="Cichocki N."/>
            <person name="Veneault-Fourrey C."/>
            <person name="LaButti K."/>
            <person name="Lindquist E.A."/>
            <person name="Lipzen A."/>
            <person name="Lundell T."/>
            <person name="Morin E."/>
            <person name="Murat C."/>
            <person name="Riley R."/>
            <person name="Ohm R."/>
            <person name="Sun H."/>
            <person name="Tunlid A."/>
            <person name="Henrissat B."/>
            <person name="Grigoriev I.V."/>
            <person name="Hibbett D.S."/>
            <person name="Martin F."/>
        </authorList>
    </citation>
    <scope>NUCLEOTIDE SEQUENCE [LARGE SCALE GENOMIC DNA]</scope>
    <source>
        <strain evidence="3">MUT 4182</strain>
    </source>
</reference>
<accession>A0A0C3QDB2</accession>
<feature type="compositionally biased region" description="Low complexity" evidence="1">
    <location>
        <begin position="282"/>
        <end position="306"/>
    </location>
</feature>
<sequence>MAWKLPESDDSSPPPEYSEDDPPQVPQSYSDASTQTDPVQHTREELTLTIPLGSGGQPDSGPCVVCSKDPATAAQPSSSSAPIGRMHSHESLPSSSSSSAPTLEGPSDVHESLNAATVSLTPSPSVNGYGAQALSEAHSPPHEPVSSFNDSEASDESPEASVASPTSSLNDSAGIDVSAANVNGTLTSMTGEALVMNVSDSIPVTDADNSELETDDNPFIDPDPEEVLVLPQLIASAADTLPPPTNLPPDGPLPAPSTPNTAPAPGPAVTALDLGIQSQAESPSVSGISSLSSSHSSSASFESWTSSEAALAHQIAAAFERIAFNSGSLAQIEAGDEMPGPEANEEGGMDVLSSDSDVEMMDAEVSGN</sequence>
<feature type="compositionally biased region" description="Polar residues" evidence="1">
    <location>
        <begin position="114"/>
        <end position="126"/>
    </location>
</feature>
<evidence type="ECO:0000313" key="3">
    <source>
        <dbReference type="Proteomes" id="UP000054248"/>
    </source>
</evidence>
<feature type="region of interest" description="Disordered" evidence="1">
    <location>
        <begin position="333"/>
        <end position="368"/>
    </location>
</feature>
<reference evidence="2 3" key="1">
    <citation type="submission" date="2014-04" db="EMBL/GenBank/DDBJ databases">
        <authorList>
            <consortium name="DOE Joint Genome Institute"/>
            <person name="Kuo A."/>
            <person name="Girlanda M."/>
            <person name="Perotto S."/>
            <person name="Kohler A."/>
            <person name="Nagy L.G."/>
            <person name="Floudas D."/>
            <person name="Copeland A."/>
            <person name="Barry K.W."/>
            <person name="Cichocki N."/>
            <person name="Veneault-Fourrey C."/>
            <person name="LaButti K."/>
            <person name="Lindquist E.A."/>
            <person name="Lipzen A."/>
            <person name="Lundell T."/>
            <person name="Morin E."/>
            <person name="Murat C."/>
            <person name="Sun H."/>
            <person name="Tunlid A."/>
            <person name="Henrissat B."/>
            <person name="Grigoriev I.V."/>
            <person name="Hibbett D.S."/>
            <person name="Martin F."/>
            <person name="Nordberg H.P."/>
            <person name="Cantor M.N."/>
            <person name="Hua S.X."/>
        </authorList>
    </citation>
    <scope>NUCLEOTIDE SEQUENCE [LARGE SCALE GENOMIC DNA]</scope>
    <source>
        <strain evidence="2 3">MUT 4182</strain>
    </source>
</reference>